<dbReference type="EMBL" id="KI911152">
    <property type="protein sequence ID" value="ETS00388.1"/>
    <property type="molecule type" value="Genomic_DNA"/>
</dbReference>
<evidence type="ECO:0000256" key="1">
    <source>
        <dbReference type="SAM" id="MobiDB-lite"/>
    </source>
</evidence>
<sequence>MPATTYMDLTQSQSQSSPVPSAPLSPLAPSKHQTSSHFLSPVSNCCSRLVSSLFVPSLVPICVIRRALRSPPSNVHTTFIFIFAKHPSSHQKPIDPST</sequence>
<dbReference type="AlphaFoldDB" id="A0A024S5S3"/>
<accession>A0A024S5S3</accession>
<feature type="region of interest" description="Disordered" evidence="1">
    <location>
        <begin position="1"/>
        <end position="40"/>
    </location>
</feature>
<evidence type="ECO:0000313" key="3">
    <source>
        <dbReference type="Proteomes" id="UP000024376"/>
    </source>
</evidence>
<proteinExistence type="predicted"/>
<feature type="compositionally biased region" description="Polar residues" evidence="1">
    <location>
        <begin position="31"/>
        <end position="40"/>
    </location>
</feature>
<reference evidence="3" key="1">
    <citation type="journal article" date="2013" name="Ind. Biotechnol.">
        <title>Comparative genomics analysis of Trichoderma reesei strains.</title>
        <authorList>
            <person name="Koike H."/>
            <person name="Aerts A."/>
            <person name="LaButti K."/>
            <person name="Grigoriev I.V."/>
            <person name="Baker S.E."/>
        </authorList>
    </citation>
    <scope>NUCLEOTIDE SEQUENCE [LARGE SCALE GENOMIC DNA]</scope>
    <source>
        <strain evidence="3">ATCC 56765 / BCRC 32924 / NRRL 11460 / Rut C-30</strain>
    </source>
</reference>
<dbReference type="Proteomes" id="UP000024376">
    <property type="component" value="Unassembled WGS sequence"/>
</dbReference>
<gene>
    <name evidence="2" type="ORF">M419DRAFT_123986</name>
</gene>
<dbReference type="HOGENOM" id="CLU_2335145_0_0_1"/>
<protein>
    <submittedName>
        <fullName evidence="2">Uncharacterized protein</fullName>
    </submittedName>
</protein>
<evidence type="ECO:0000313" key="2">
    <source>
        <dbReference type="EMBL" id="ETS00388.1"/>
    </source>
</evidence>
<organism evidence="2 3">
    <name type="scientific">Hypocrea jecorina (strain ATCC 56765 / BCRC 32924 / NRRL 11460 / Rut C-30)</name>
    <name type="common">Trichoderma reesei</name>
    <dbReference type="NCBI Taxonomy" id="1344414"/>
    <lineage>
        <taxon>Eukaryota</taxon>
        <taxon>Fungi</taxon>
        <taxon>Dikarya</taxon>
        <taxon>Ascomycota</taxon>
        <taxon>Pezizomycotina</taxon>
        <taxon>Sordariomycetes</taxon>
        <taxon>Hypocreomycetidae</taxon>
        <taxon>Hypocreales</taxon>
        <taxon>Hypocreaceae</taxon>
        <taxon>Trichoderma</taxon>
    </lineage>
</organism>
<dbReference type="KEGG" id="trr:M419DRAFT_123986"/>
<feature type="compositionally biased region" description="Low complexity" evidence="1">
    <location>
        <begin position="11"/>
        <end position="30"/>
    </location>
</feature>
<name>A0A024S5S3_HYPJR</name>